<protein>
    <recommendedName>
        <fullName evidence="3">sarcosine oxidasee (formaldehyde-forming)</fullName>
        <ecNumber evidence="3">1.5.3.1</ecNumber>
    </recommendedName>
</protein>
<name>K1QEZ1_MAGGI</name>
<keyword evidence="6" id="KW-0560">Oxidoreductase</keyword>
<evidence type="ECO:0000313" key="9">
    <source>
        <dbReference type="EMBL" id="EKC35482.1"/>
    </source>
</evidence>
<dbReference type="InParanoid" id="K1QEZ1"/>
<dbReference type="Pfam" id="PF01266">
    <property type="entry name" value="DAO"/>
    <property type="match status" value="1"/>
</dbReference>
<evidence type="ECO:0000256" key="4">
    <source>
        <dbReference type="ARBA" id="ARBA00022630"/>
    </source>
</evidence>
<dbReference type="InterPro" id="IPR045170">
    <property type="entry name" value="MTOX"/>
</dbReference>
<dbReference type="SUPFAM" id="SSF51905">
    <property type="entry name" value="FAD/NAD(P)-binding domain"/>
    <property type="match status" value="1"/>
</dbReference>
<organism evidence="9">
    <name type="scientific">Magallana gigas</name>
    <name type="common">Pacific oyster</name>
    <name type="synonym">Crassostrea gigas</name>
    <dbReference type="NCBI Taxonomy" id="29159"/>
    <lineage>
        <taxon>Eukaryota</taxon>
        <taxon>Metazoa</taxon>
        <taxon>Spiralia</taxon>
        <taxon>Lophotrochozoa</taxon>
        <taxon>Mollusca</taxon>
        <taxon>Bivalvia</taxon>
        <taxon>Autobranchia</taxon>
        <taxon>Pteriomorphia</taxon>
        <taxon>Ostreida</taxon>
        <taxon>Ostreoidea</taxon>
        <taxon>Ostreidae</taxon>
        <taxon>Magallana</taxon>
    </lineage>
</organism>
<evidence type="ECO:0000259" key="8">
    <source>
        <dbReference type="Pfam" id="PF01266"/>
    </source>
</evidence>
<evidence type="ECO:0000256" key="5">
    <source>
        <dbReference type="ARBA" id="ARBA00022827"/>
    </source>
</evidence>
<sequence>MELLTDHVLSKDEIDTRGSMDIYDVIVVGAGIEGSSTAYQLAKQGKKTLLLEQFPLPHSRGSSHGQTRITRKAYGELEYYTVMMKEAFSLWETLERESGRKIFRETGMLTMGAPGDTFTMGTIRCLQRHGIPHQVMDYQGVKQAYPMIEFPRNYTFVVDKSGGILRADKALISYQETFRRFGGELRDGEKVLDIIPGDTVRVRTSSHHYRAHSVVLTVGAWATKLLPKLQLTLPLKVLRINVLYWRERVPGGYGADRFPVFLQENAVDNYAICLHWGPEVDPDSRDKADDSWVIDKMKRYIARHFPELEAEPAIAETCMYTWSEDEDLILDHHPSWRNIIIGAGFSGHGFKLAPVVGKVLAEMATNKAPSYDMTPFKIQRFRHNAKL</sequence>
<dbReference type="PANTHER" id="PTHR10961">
    <property type="entry name" value="PEROXISOMAL SARCOSINE OXIDASE"/>
    <property type="match status" value="1"/>
</dbReference>
<comment type="cofactor">
    <cofactor evidence="1">
        <name>FAD</name>
        <dbReference type="ChEBI" id="CHEBI:57692"/>
    </cofactor>
</comment>
<dbReference type="GO" id="GO:0008115">
    <property type="term" value="F:sarcosine oxidase activity"/>
    <property type="evidence" value="ECO:0007669"/>
    <property type="project" value="UniProtKB-EC"/>
</dbReference>
<comment type="catalytic activity">
    <reaction evidence="7">
        <text>sarcosine + O2 + H2O = formaldehyde + glycine + H2O2</text>
        <dbReference type="Rhea" id="RHEA:13313"/>
        <dbReference type="ChEBI" id="CHEBI:15377"/>
        <dbReference type="ChEBI" id="CHEBI:15379"/>
        <dbReference type="ChEBI" id="CHEBI:16240"/>
        <dbReference type="ChEBI" id="CHEBI:16842"/>
        <dbReference type="ChEBI" id="CHEBI:57305"/>
        <dbReference type="ChEBI" id="CHEBI:57433"/>
        <dbReference type="EC" id="1.5.3.1"/>
    </reaction>
</comment>
<keyword evidence="5" id="KW-0274">FAD</keyword>
<dbReference type="EC" id="1.5.3.1" evidence="3"/>
<dbReference type="Gene3D" id="3.50.50.60">
    <property type="entry name" value="FAD/NAD(P)-binding domain"/>
    <property type="match status" value="1"/>
</dbReference>
<dbReference type="GO" id="GO:0005777">
    <property type="term" value="C:peroxisome"/>
    <property type="evidence" value="ECO:0007669"/>
    <property type="project" value="TreeGrafter"/>
</dbReference>
<dbReference type="AlphaFoldDB" id="K1QEZ1"/>
<dbReference type="InterPro" id="IPR006076">
    <property type="entry name" value="FAD-dep_OxRdtase"/>
</dbReference>
<gene>
    <name evidence="9" type="ORF">CGI_10022386</name>
</gene>
<evidence type="ECO:0000256" key="7">
    <source>
        <dbReference type="ARBA" id="ARBA00052742"/>
    </source>
</evidence>
<evidence type="ECO:0000256" key="3">
    <source>
        <dbReference type="ARBA" id="ARBA00012769"/>
    </source>
</evidence>
<feature type="domain" description="FAD dependent oxidoreductase" evidence="8">
    <location>
        <begin position="24"/>
        <end position="363"/>
    </location>
</feature>
<evidence type="ECO:0000256" key="1">
    <source>
        <dbReference type="ARBA" id="ARBA00001974"/>
    </source>
</evidence>
<dbReference type="SUPFAM" id="SSF54373">
    <property type="entry name" value="FAD-linked reductases, C-terminal domain"/>
    <property type="match status" value="1"/>
</dbReference>
<comment type="similarity">
    <text evidence="2">Belongs to the MSOX/MTOX family.</text>
</comment>
<keyword evidence="4" id="KW-0285">Flavoprotein</keyword>
<dbReference type="HOGENOM" id="CLU_007884_2_2_1"/>
<evidence type="ECO:0000256" key="6">
    <source>
        <dbReference type="ARBA" id="ARBA00023002"/>
    </source>
</evidence>
<dbReference type="GO" id="GO:0033514">
    <property type="term" value="P:L-lysine catabolic process to acetyl-CoA via L-pipecolate"/>
    <property type="evidence" value="ECO:0007669"/>
    <property type="project" value="TreeGrafter"/>
</dbReference>
<proteinExistence type="inferred from homology"/>
<reference evidence="9" key="1">
    <citation type="journal article" date="2012" name="Nature">
        <title>The oyster genome reveals stress adaptation and complexity of shell formation.</title>
        <authorList>
            <person name="Zhang G."/>
            <person name="Fang X."/>
            <person name="Guo X."/>
            <person name="Li L."/>
            <person name="Luo R."/>
            <person name="Xu F."/>
            <person name="Yang P."/>
            <person name="Zhang L."/>
            <person name="Wang X."/>
            <person name="Qi H."/>
            <person name="Xiong Z."/>
            <person name="Que H."/>
            <person name="Xie Y."/>
            <person name="Holland P.W."/>
            <person name="Paps J."/>
            <person name="Zhu Y."/>
            <person name="Wu F."/>
            <person name="Chen Y."/>
            <person name="Wang J."/>
            <person name="Peng C."/>
            <person name="Meng J."/>
            <person name="Yang L."/>
            <person name="Liu J."/>
            <person name="Wen B."/>
            <person name="Zhang N."/>
            <person name="Huang Z."/>
            <person name="Zhu Q."/>
            <person name="Feng Y."/>
            <person name="Mount A."/>
            <person name="Hedgecock D."/>
            <person name="Xu Z."/>
            <person name="Liu Y."/>
            <person name="Domazet-Loso T."/>
            <person name="Du Y."/>
            <person name="Sun X."/>
            <person name="Zhang S."/>
            <person name="Liu B."/>
            <person name="Cheng P."/>
            <person name="Jiang X."/>
            <person name="Li J."/>
            <person name="Fan D."/>
            <person name="Wang W."/>
            <person name="Fu W."/>
            <person name="Wang T."/>
            <person name="Wang B."/>
            <person name="Zhang J."/>
            <person name="Peng Z."/>
            <person name="Li Y."/>
            <person name="Li N."/>
            <person name="Wang J."/>
            <person name="Chen M."/>
            <person name="He Y."/>
            <person name="Tan F."/>
            <person name="Song X."/>
            <person name="Zheng Q."/>
            <person name="Huang R."/>
            <person name="Yang H."/>
            <person name="Du X."/>
            <person name="Chen L."/>
            <person name="Yang M."/>
            <person name="Gaffney P.M."/>
            <person name="Wang S."/>
            <person name="Luo L."/>
            <person name="She Z."/>
            <person name="Ming Y."/>
            <person name="Huang W."/>
            <person name="Zhang S."/>
            <person name="Huang B."/>
            <person name="Zhang Y."/>
            <person name="Qu T."/>
            <person name="Ni P."/>
            <person name="Miao G."/>
            <person name="Wang J."/>
            <person name="Wang Q."/>
            <person name="Steinberg C.E."/>
            <person name="Wang H."/>
            <person name="Li N."/>
            <person name="Qian L."/>
            <person name="Zhang G."/>
            <person name="Li Y."/>
            <person name="Yang H."/>
            <person name="Liu X."/>
            <person name="Wang J."/>
            <person name="Yin Y."/>
            <person name="Wang J."/>
        </authorList>
    </citation>
    <scope>NUCLEOTIDE SEQUENCE [LARGE SCALE GENOMIC DNA]</scope>
    <source>
        <strain evidence="9">05x7-T-G4-1.051#20</strain>
    </source>
</reference>
<dbReference type="FunFam" id="3.50.50.60:FF:000189">
    <property type="entry name" value="Monomeric sarcosine oxidase"/>
    <property type="match status" value="1"/>
</dbReference>
<accession>K1QEZ1</accession>
<dbReference type="PANTHER" id="PTHR10961:SF46">
    <property type="entry name" value="PEROXISOMAL SARCOSINE OXIDASE"/>
    <property type="match status" value="1"/>
</dbReference>
<evidence type="ECO:0000256" key="2">
    <source>
        <dbReference type="ARBA" id="ARBA00010989"/>
    </source>
</evidence>
<dbReference type="GO" id="GO:0050031">
    <property type="term" value="F:L-pipecolate oxidase activity"/>
    <property type="evidence" value="ECO:0007669"/>
    <property type="project" value="TreeGrafter"/>
</dbReference>
<dbReference type="NCBIfam" id="NF008425">
    <property type="entry name" value="PRK11259.1"/>
    <property type="match status" value="1"/>
</dbReference>
<dbReference type="EMBL" id="JH816386">
    <property type="protein sequence ID" value="EKC35482.1"/>
    <property type="molecule type" value="Genomic_DNA"/>
</dbReference>
<dbReference type="GO" id="GO:0050660">
    <property type="term" value="F:flavin adenine dinucleotide binding"/>
    <property type="evidence" value="ECO:0007669"/>
    <property type="project" value="InterPro"/>
</dbReference>
<dbReference type="Gene3D" id="3.30.9.10">
    <property type="entry name" value="D-Amino Acid Oxidase, subunit A, domain 2"/>
    <property type="match status" value="1"/>
</dbReference>
<dbReference type="InterPro" id="IPR036188">
    <property type="entry name" value="FAD/NAD-bd_sf"/>
</dbReference>